<organism evidence="2 3">
    <name type="scientific">Ampelomyces quisqualis</name>
    <name type="common">Powdery mildew agent</name>
    <dbReference type="NCBI Taxonomy" id="50730"/>
    <lineage>
        <taxon>Eukaryota</taxon>
        <taxon>Fungi</taxon>
        <taxon>Dikarya</taxon>
        <taxon>Ascomycota</taxon>
        <taxon>Pezizomycotina</taxon>
        <taxon>Dothideomycetes</taxon>
        <taxon>Pleosporomycetidae</taxon>
        <taxon>Pleosporales</taxon>
        <taxon>Pleosporineae</taxon>
        <taxon>Phaeosphaeriaceae</taxon>
        <taxon>Ampelomyces</taxon>
    </lineage>
</organism>
<proteinExistence type="predicted"/>
<dbReference type="AlphaFoldDB" id="A0A6A5QCS1"/>
<evidence type="ECO:0000256" key="1">
    <source>
        <dbReference type="SAM" id="MobiDB-lite"/>
    </source>
</evidence>
<dbReference type="EMBL" id="ML979140">
    <property type="protein sequence ID" value="KAF1912670.1"/>
    <property type="molecule type" value="Genomic_DNA"/>
</dbReference>
<evidence type="ECO:0000313" key="2">
    <source>
        <dbReference type="EMBL" id="KAF1912670.1"/>
    </source>
</evidence>
<reference evidence="2" key="1">
    <citation type="journal article" date="2020" name="Stud. Mycol.">
        <title>101 Dothideomycetes genomes: a test case for predicting lifestyles and emergence of pathogens.</title>
        <authorList>
            <person name="Haridas S."/>
            <person name="Albert R."/>
            <person name="Binder M."/>
            <person name="Bloem J."/>
            <person name="Labutti K."/>
            <person name="Salamov A."/>
            <person name="Andreopoulos B."/>
            <person name="Baker S."/>
            <person name="Barry K."/>
            <person name="Bills G."/>
            <person name="Bluhm B."/>
            <person name="Cannon C."/>
            <person name="Castanera R."/>
            <person name="Culley D."/>
            <person name="Daum C."/>
            <person name="Ezra D."/>
            <person name="Gonzalez J."/>
            <person name="Henrissat B."/>
            <person name="Kuo A."/>
            <person name="Liang C."/>
            <person name="Lipzen A."/>
            <person name="Lutzoni F."/>
            <person name="Magnuson J."/>
            <person name="Mondo S."/>
            <person name="Nolan M."/>
            <person name="Ohm R."/>
            <person name="Pangilinan J."/>
            <person name="Park H.-J."/>
            <person name="Ramirez L."/>
            <person name="Alfaro M."/>
            <person name="Sun H."/>
            <person name="Tritt A."/>
            <person name="Yoshinaga Y."/>
            <person name="Zwiers L.-H."/>
            <person name="Turgeon B."/>
            <person name="Goodwin S."/>
            <person name="Spatafora J."/>
            <person name="Crous P."/>
            <person name="Grigoriev I."/>
        </authorList>
    </citation>
    <scope>NUCLEOTIDE SEQUENCE</scope>
    <source>
        <strain evidence="2">HMLAC05119</strain>
    </source>
</reference>
<dbReference type="Proteomes" id="UP000800096">
    <property type="component" value="Unassembled WGS sequence"/>
</dbReference>
<sequence length="319" mass="35267">MPIKPGDILAGVPGQPTTMISDGKRMRVLWCKAHGDGDPSPYLIERSSNTLAGHPTWKLFCGEIPDTIVREKNEPPRYVYLDDRACFDIWRSKKYSKDELKSFWPFDFDYIGNIKTARTNRGRPAYMDDSCTQYARGTLRGKKRMYVFSGAPDYTPTRNIKEATRDSEVRTEPASDNDHIEGFAVGARTNRPPNATTPSATSSEAIITDATIPKVATPNATSYSNSIVPNATAPFRSRLVSNTISSSSSYIDDAANGDIVLFDVAPNASQGSLHRKCLAGVHKSSSEAGSEEQVATHRHEKGKRKLDIEGMPFGKRTKW</sequence>
<gene>
    <name evidence="2" type="ORF">BDU57DRAFT_374419</name>
</gene>
<dbReference type="OrthoDB" id="3650389at2759"/>
<evidence type="ECO:0000313" key="3">
    <source>
        <dbReference type="Proteomes" id="UP000800096"/>
    </source>
</evidence>
<name>A0A6A5QCS1_AMPQU</name>
<protein>
    <submittedName>
        <fullName evidence="2">Uncharacterized protein</fullName>
    </submittedName>
</protein>
<keyword evidence="3" id="KW-1185">Reference proteome</keyword>
<accession>A0A6A5QCS1</accession>
<feature type="region of interest" description="Disordered" evidence="1">
    <location>
        <begin position="284"/>
        <end position="319"/>
    </location>
</feature>